<dbReference type="PRINTS" id="PR00141">
    <property type="entry name" value="PROTEASOME"/>
</dbReference>
<evidence type="ECO:0000256" key="7">
    <source>
        <dbReference type="ARBA" id="ARBA00022801"/>
    </source>
</evidence>
<dbReference type="Pfam" id="PF22379">
    <property type="entry name" value="OB_MCM10"/>
    <property type="match status" value="1"/>
</dbReference>
<dbReference type="PANTHER" id="PTHR32194:SF3">
    <property type="entry name" value="PROTEASOME SUBUNIT BETA"/>
    <property type="match status" value="1"/>
</dbReference>
<comment type="subunit">
    <text evidence="10">The 26S proteasome consists of a 20S proteasome core and two 19S regulatory subunits. The 20S proteasome core is composed of 28 subunits that are arranged in four stacked rings, resulting in a barrel-shaped structure. The two end rings are each formed by seven alpha subunits, and the two central rings are each formed by seven beta subunits. The catalytic chamber with the active sites is on the inside of the barrel.</text>
</comment>
<keyword evidence="8" id="KW-0647">Proteasome</keyword>
<evidence type="ECO:0000313" key="14">
    <source>
        <dbReference type="WBParaSite" id="Hba_08505"/>
    </source>
</evidence>
<organism evidence="13 14">
    <name type="scientific">Heterorhabditis bacteriophora</name>
    <name type="common">Entomopathogenic nematode worm</name>
    <dbReference type="NCBI Taxonomy" id="37862"/>
    <lineage>
        <taxon>Eukaryota</taxon>
        <taxon>Metazoa</taxon>
        <taxon>Ecdysozoa</taxon>
        <taxon>Nematoda</taxon>
        <taxon>Chromadorea</taxon>
        <taxon>Rhabditida</taxon>
        <taxon>Rhabditina</taxon>
        <taxon>Rhabditomorpha</taxon>
        <taxon>Strongyloidea</taxon>
        <taxon>Heterorhabditidae</taxon>
        <taxon>Heterorhabditis</taxon>
    </lineage>
</organism>
<dbReference type="GO" id="GO:0051603">
    <property type="term" value="P:proteolysis involved in protein catabolic process"/>
    <property type="evidence" value="ECO:0007669"/>
    <property type="project" value="InterPro"/>
</dbReference>
<feature type="region of interest" description="Disordered" evidence="11">
    <location>
        <begin position="177"/>
        <end position="199"/>
    </location>
</feature>
<evidence type="ECO:0000256" key="4">
    <source>
        <dbReference type="ARBA" id="ARBA00022490"/>
    </source>
</evidence>
<dbReference type="InterPro" id="IPR023333">
    <property type="entry name" value="Proteasome_suB-type"/>
</dbReference>
<evidence type="ECO:0000313" key="13">
    <source>
        <dbReference type="Proteomes" id="UP000095283"/>
    </source>
</evidence>
<keyword evidence="9" id="KW-0865">Zymogen</keyword>
<dbReference type="Pfam" id="PF00227">
    <property type="entry name" value="Proteasome"/>
    <property type="match status" value="1"/>
</dbReference>
<comment type="subcellular location">
    <subcellularLocation>
        <location evidence="2">Nucleus</location>
    </subcellularLocation>
</comment>
<dbReference type="InterPro" id="IPR029055">
    <property type="entry name" value="Ntn_hydrolases_N"/>
</dbReference>
<dbReference type="AlphaFoldDB" id="A0A1I7WTJ5"/>
<dbReference type="GO" id="GO:0005839">
    <property type="term" value="C:proteasome core complex"/>
    <property type="evidence" value="ECO:0007669"/>
    <property type="project" value="InterPro"/>
</dbReference>
<dbReference type="PANTHER" id="PTHR32194">
    <property type="entry name" value="METALLOPROTEASE TLDD"/>
    <property type="match status" value="1"/>
</dbReference>
<evidence type="ECO:0000256" key="10">
    <source>
        <dbReference type="ARBA" id="ARBA00026071"/>
    </source>
</evidence>
<dbReference type="InterPro" id="IPR055065">
    <property type="entry name" value="OB_MCM10"/>
</dbReference>
<evidence type="ECO:0000256" key="2">
    <source>
        <dbReference type="ARBA" id="ARBA00004123"/>
    </source>
</evidence>
<proteinExistence type="predicted"/>
<dbReference type="GO" id="GO:0005737">
    <property type="term" value="C:cytoplasm"/>
    <property type="evidence" value="ECO:0007669"/>
    <property type="project" value="TreeGrafter"/>
</dbReference>
<reference evidence="14" key="1">
    <citation type="submission" date="2016-11" db="UniProtKB">
        <authorList>
            <consortium name="WormBaseParasite"/>
        </authorList>
    </citation>
    <scope>IDENTIFICATION</scope>
</reference>
<evidence type="ECO:0000259" key="12">
    <source>
        <dbReference type="Pfam" id="PF22379"/>
    </source>
</evidence>
<evidence type="ECO:0000256" key="5">
    <source>
        <dbReference type="ARBA" id="ARBA00022670"/>
    </source>
</evidence>
<evidence type="ECO:0000256" key="3">
    <source>
        <dbReference type="ARBA" id="ARBA00012039"/>
    </source>
</evidence>
<evidence type="ECO:0000256" key="9">
    <source>
        <dbReference type="ARBA" id="ARBA00023145"/>
    </source>
</evidence>
<keyword evidence="5" id="KW-0645">Protease</keyword>
<dbReference type="GO" id="GO:0005634">
    <property type="term" value="C:nucleus"/>
    <property type="evidence" value="ECO:0007669"/>
    <property type="project" value="UniProtKB-SubCell"/>
</dbReference>
<dbReference type="Gene3D" id="2.40.50.140">
    <property type="entry name" value="Nucleic acid-binding proteins"/>
    <property type="match status" value="1"/>
</dbReference>
<evidence type="ECO:0000256" key="6">
    <source>
        <dbReference type="ARBA" id="ARBA00022698"/>
    </source>
</evidence>
<sequence length="371" mass="41788">MKILDIGDSMVATMAGGAADCQFWTRTVAKYCTLYQLREKRQITVSAASKYFANVLYGYRGQGLSVVSVAFFHYDLVGSMIAGYDKRGPQIFKLQVCSVGSGSLNAYGILDTHYKQKMTDEEARKLGRRAIMHATYRDSGSGGVCNSSFNRFYNSMVSIVFSREEFFQWYYLSTPSGSCSSVKHGESSDSDDDSEMLDQKKELSEAGKQLKKKLKQRSEHFNDSFLTIPKLTEKRSEFIKKSPLNSSVLTGLSDKVKNTVAPSVFDKYFAIKINGNDYVLWKLHDLKDCQERPVKLLLFGECMKQHWKLQVGVCVALMTPELADQSTTTNSKAKSNSFKPTQVVELGYSPDFGMCKVYISLLYPIIFSNFF</sequence>
<comment type="catalytic activity">
    <reaction evidence="1">
        <text>Cleavage of peptide bonds with very broad specificity.</text>
        <dbReference type="EC" id="3.4.25.1"/>
    </reaction>
</comment>
<accession>A0A1I7WTJ5</accession>
<feature type="domain" description="MCM10 OB-fold" evidence="12">
    <location>
        <begin position="272"/>
        <end position="330"/>
    </location>
</feature>
<dbReference type="WBParaSite" id="Hba_08505">
    <property type="protein sequence ID" value="Hba_08505"/>
    <property type="gene ID" value="Hba_08505"/>
</dbReference>
<dbReference type="InterPro" id="IPR001353">
    <property type="entry name" value="Proteasome_sua/b"/>
</dbReference>
<keyword evidence="13" id="KW-1185">Reference proteome</keyword>
<name>A0A1I7WTJ5_HETBA</name>
<keyword evidence="6" id="KW-0888">Threonine protease</keyword>
<dbReference type="GO" id="GO:0004298">
    <property type="term" value="F:threonine-type endopeptidase activity"/>
    <property type="evidence" value="ECO:0007669"/>
    <property type="project" value="UniProtKB-KW"/>
</dbReference>
<dbReference type="Proteomes" id="UP000095283">
    <property type="component" value="Unplaced"/>
</dbReference>
<dbReference type="InterPro" id="IPR000243">
    <property type="entry name" value="Pept_T1A_subB"/>
</dbReference>
<evidence type="ECO:0000256" key="1">
    <source>
        <dbReference type="ARBA" id="ARBA00001198"/>
    </source>
</evidence>
<keyword evidence="7" id="KW-0378">Hydrolase</keyword>
<protein>
    <recommendedName>
        <fullName evidence="3">proteasome endopeptidase complex</fullName>
        <ecNumber evidence="3">3.4.25.1</ecNumber>
    </recommendedName>
</protein>
<evidence type="ECO:0000256" key="8">
    <source>
        <dbReference type="ARBA" id="ARBA00022942"/>
    </source>
</evidence>
<dbReference type="Gene3D" id="3.60.20.10">
    <property type="entry name" value="Glutamine Phosphoribosylpyrophosphate, subunit 1, domain 1"/>
    <property type="match status" value="1"/>
</dbReference>
<evidence type="ECO:0000256" key="11">
    <source>
        <dbReference type="SAM" id="MobiDB-lite"/>
    </source>
</evidence>
<dbReference type="SUPFAM" id="SSF56235">
    <property type="entry name" value="N-terminal nucleophile aminohydrolases (Ntn hydrolases)"/>
    <property type="match status" value="1"/>
</dbReference>
<dbReference type="InterPro" id="IPR012340">
    <property type="entry name" value="NA-bd_OB-fold"/>
</dbReference>
<keyword evidence="4" id="KW-0963">Cytoplasm</keyword>
<dbReference type="EC" id="3.4.25.1" evidence="3"/>